<dbReference type="EMBL" id="MK522038">
    <property type="protein sequence ID" value="QOR60403.1"/>
    <property type="molecule type" value="Genomic_DNA"/>
</dbReference>
<keyword evidence="2" id="KW-0812">Transmembrane</keyword>
<evidence type="ECO:0000313" key="3">
    <source>
        <dbReference type="EMBL" id="QOR60403.1"/>
    </source>
</evidence>
<keyword evidence="1" id="KW-0175">Coiled coil</keyword>
<accession>A0A7S6NYD9</accession>
<keyword evidence="2" id="KW-1133">Transmembrane helix</keyword>
<protein>
    <submittedName>
        <fullName evidence="3">Uncharacterized protein</fullName>
    </submittedName>
</protein>
<reference evidence="3" key="1">
    <citation type="submission" date="2019-02" db="EMBL/GenBank/DDBJ databases">
        <authorList>
            <person name="Bachy C."/>
            <person name="Yung C.-M."/>
            <person name="Roux S."/>
            <person name="Sullivan M.B."/>
            <person name="Worden A.Z."/>
        </authorList>
    </citation>
    <scope>NUCLEOTIDE SEQUENCE</scope>
    <source>
        <strain evidence="3">BII-V2</strain>
    </source>
</reference>
<evidence type="ECO:0000256" key="1">
    <source>
        <dbReference type="SAM" id="Coils"/>
    </source>
</evidence>
<sequence>MSKIKPQTIAAIAITLCIVCTVLYSFMKPSSNTVVSSEKKEKEEVVDVKSKEEIVKAVEELETIKDRLKNAENYREYYRSETNNGLTIIGTVMEQMIDVMVAVLKQPLVAEAVSKRIVNKQDADEMAEYIEVLGQGIVKEVEETPILKCRKARTFECTGQGEEKACGWVEAEGEVPTENCAAYEVNHMAIREGSRNAAANLYNKVLDIVTKVEEQDKIYRITKNVALDNATQYAIANNWSDRDIERMHEGFPDQNKFTDAALGHYKYLGHDLRLELGESVNTIELTDDEKNYLPRRARNRNMEEEIKAQKFFDISVKLYEEADYKGNEMVIETKFPEGTDLTLLKHSHSNPLKSFKISENVILFGLKRDTREEVEIKGPAEDSDHGEGLIDTRIEIVQTN</sequence>
<keyword evidence="2" id="KW-0472">Membrane</keyword>
<feature type="coiled-coil region" evidence="1">
    <location>
        <begin position="51"/>
        <end position="81"/>
    </location>
</feature>
<organism evidence="3">
    <name type="scientific">Bathycoccus sp. RCC716 virus 2</name>
    <dbReference type="NCBI Taxonomy" id="2530039"/>
    <lineage>
        <taxon>Viruses</taxon>
        <taxon>Varidnaviria</taxon>
        <taxon>Bamfordvirae</taxon>
        <taxon>Nucleocytoviricota</taxon>
        <taxon>Megaviricetes</taxon>
        <taxon>Algavirales</taxon>
        <taxon>Phycodnaviridae</taxon>
        <taxon>Prasinovirus</taxon>
    </lineage>
</organism>
<feature type="transmembrane region" description="Helical" evidence="2">
    <location>
        <begin position="9"/>
        <end position="27"/>
    </location>
</feature>
<name>A0A7S6NYD9_9PHYC</name>
<proteinExistence type="predicted"/>
<evidence type="ECO:0000256" key="2">
    <source>
        <dbReference type="SAM" id="Phobius"/>
    </source>
</evidence>